<sequence length="80" mass="9637">MKTKLCTGKCGRRLPATKEYFYPDRRWLMGPCKVCHKKRVAITNRLRTHKYDDEDITPKYVEVMKQKIFEENLTRMQTVI</sequence>
<protein>
    <recommendedName>
        <fullName evidence="2">Nuclease associated modular domain-containing protein</fullName>
    </recommendedName>
</protein>
<dbReference type="EMBL" id="LAZR01002037">
    <property type="protein sequence ID" value="KKN35442.1"/>
    <property type="molecule type" value="Genomic_DNA"/>
</dbReference>
<name>A0A0F9QEL5_9ZZZZ</name>
<comment type="caution">
    <text evidence="1">The sequence shown here is derived from an EMBL/GenBank/DDBJ whole genome shotgun (WGS) entry which is preliminary data.</text>
</comment>
<dbReference type="AlphaFoldDB" id="A0A0F9QEL5"/>
<evidence type="ECO:0000313" key="1">
    <source>
        <dbReference type="EMBL" id="KKN35442.1"/>
    </source>
</evidence>
<organism evidence="1">
    <name type="scientific">marine sediment metagenome</name>
    <dbReference type="NCBI Taxonomy" id="412755"/>
    <lineage>
        <taxon>unclassified sequences</taxon>
        <taxon>metagenomes</taxon>
        <taxon>ecological metagenomes</taxon>
    </lineage>
</organism>
<proteinExistence type="predicted"/>
<evidence type="ECO:0008006" key="2">
    <source>
        <dbReference type="Google" id="ProtNLM"/>
    </source>
</evidence>
<reference evidence="1" key="1">
    <citation type="journal article" date="2015" name="Nature">
        <title>Complex archaea that bridge the gap between prokaryotes and eukaryotes.</title>
        <authorList>
            <person name="Spang A."/>
            <person name="Saw J.H."/>
            <person name="Jorgensen S.L."/>
            <person name="Zaremba-Niedzwiedzka K."/>
            <person name="Martijn J."/>
            <person name="Lind A.E."/>
            <person name="van Eijk R."/>
            <person name="Schleper C."/>
            <person name="Guy L."/>
            <person name="Ettema T.J."/>
        </authorList>
    </citation>
    <scope>NUCLEOTIDE SEQUENCE</scope>
</reference>
<gene>
    <name evidence="1" type="ORF">LCGC14_0783450</name>
</gene>
<accession>A0A0F9QEL5</accession>